<dbReference type="GO" id="GO:0006352">
    <property type="term" value="P:DNA-templated transcription initiation"/>
    <property type="evidence" value="ECO:0007669"/>
    <property type="project" value="InterPro"/>
</dbReference>
<dbReference type="AlphaFoldDB" id="A0A5C6ATS7"/>
<dbReference type="InterPro" id="IPR036388">
    <property type="entry name" value="WH-like_DNA-bd_sf"/>
</dbReference>
<evidence type="ECO:0000313" key="6">
    <source>
        <dbReference type="EMBL" id="TWU03140.1"/>
    </source>
</evidence>
<evidence type="ECO:0000313" key="7">
    <source>
        <dbReference type="Proteomes" id="UP000316213"/>
    </source>
</evidence>
<keyword evidence="2" id="KW-0805">Transcription regulation</keyword>
<dbReference type="Gene3D" id="1.10.10.10">
    <property type="entry name" value="Winged helix-like DNA-binding domain superfamily/Winged helix DNA-binding domain"/>
    <property type="match status" value="1"/>
</dbReference>
<name>A0A5C6ATS7_9BACT</name>
<evidence type="ECO:0000256" key="4">
    <source>
        <dbReference type="ARBA" id="ARBA00023163"/>
    </source>
</evidence>
<keyword evidence="7" id="KW-1185">Reference proteome</keyword>
<evidence type="ECO:0000256" key="3">
    <source>
        <dbReference type="ARBA" id="ARBA00023082"/>
    </source>
</evidence>
<dbReference type="InterPro" id="IPR013324">
    <property type="entry name" value="RNA_pol_sigma_r3/r4-like"/>
</dbReference>
<dbReference type="InterPro" id="IPR013325">
    <property type="entry name" value="RNA_pol_sigma_r2"/>
</dbReference>
<dbReference type="PANTHER" id="PTHR43133:SF51">
    <property type="entry name" value="RNA POLYMERASE SIGMA FACTOR"/>
    <property type="match status" value="1"/>
</dbReference>
<keyword evidence="4" id="KW-0804">Transcription</keyword>
<dbReference type="Gene3D" id="1.10.1740.10">
    <property type="match status" value="1"/>
</dbReference>
<comment type="caution">
    <text evidence="6">The sequence shown here is derived from an EMBL/GenBank/DDBJ whole genome shotgun (WGS) entry which is preliminary data.</text>
</comment>
<dbReference type="PANTHER" id="PTHR43133">
    <property type="entry name" value="RNA POLYMERASE ECF-TYPE SIGMA FACTO"/>
    <property type="match status" value="1"/>
</dbReference>
<reference evidence="6 7" key="1">
    <citation type="submission" date="2019-02" db="EMBL/GenBank/DDBJ databases">
        <title>Deep-cultivation of Planctomycetes and their phenomic and genomic characterization uncovers novel biology.</title>
        <authorList>
            <person name="Wiegand S."/>
            <person name="Jogler M."/>
            <person name="Boedeker C."/>
            <person name="Pinto D."/>
            <person name="Vollmers J."/>
            <person name="Rivas-Marin E."/>
            <person name="Kohn T."/>
            <person name="Peeters S.H."/>
            <person name="Heuer A."/>
            <person name="Rast P."/>
            <person name="Oberbeckmann S."/>
            <person name="Bunk B."/>
            <person name="Jeske O."/>
            <person name="Meyerdierks A."/>
            <person name="Storesund J.E."/>
            <person name="Kallscheuer N."/>
            <person name="Luecker S."/>
            <person name="Lage O.M."/>
            <person name="Pohl T."/>
            <person name="Merkel B.J."/>
            <person name="Hornburger P."/>
            <person name="Mueller R.-W."/>
            <person name="Bruemmer F."/>
            <person name="Labrenz M."/>
            <person name="Spormann A.M."/>
            <person name="Op Den Camp H."/>
            <person name="Overmann J."/>
            <person name="Amann R."/>
            <person name="Jetten M.S.M."/>
            <person name="Mascher T."/>
            <person name="Medema M.H."/>
            <person name="Devos D.P."/>
            <person name="Kaster A.-K."/>
            <person name="Ovreas L."/>
            <person name="Rohde M."/>
            <person name="Galperin M.Y."/>
            <person name="Jogler C."/>
        </authorList>
    </citation>
    <scope>NUCLEOTIDE SEQUENCE [LARGE SCALE GENOMIC DNA]</scope>
    <source>
        <strain evidence="6 7">Pla100</strain>
    </source>
</reference>
<dbReference type="InterPro" id="IPR039425">
    <property type="entry name" value="RNA_pol_sigma-70-like"/>
</dbReference>
<dbReference type="Proteomes" id="UP000316213">
    <property type="component" value="Unassembled WGS sequence"/>
</dbReference>
<dbReference type="InterPro" id="IPR014284">
    <property type="entry name" value="RNA_pol_sigma-70_dom"/>
</dbReference>
<dbReference type="InterPro" id="IPR007627">
    <property type="entry name" value="RNA_pol_sigma70_r2"/>
</dbReference>
<dbReference type="SUPFAM" id="SSF88946">
    <property type="entry name" value="Sigma2 domain of RNA polymerase sigma factors"/>
    <property type="match status" value="1"/>
</dbReference>
<evidence type="ECO:0000256" key="1">
    <source>
        <dbReference type="ARBA" id="ARBA00010641"/>
    </source>
</evidence>
<dbReference type="NCBIfam" id="TIGR02937">
    <property type="entry name" value="sigma70-ECF"/>
    <property type="match status" value="1"/>
</dbReference>
<protein>
    <submittedName>
        <fullName evidence="6">ECF RNA polymerase sigma factor SigW</fullName>
    </submittedName>
</protein>
<keyword evidence="3" id="KW-0731">Sigma factor</keyword>
<dbReference type="Pfam" id="PF04542">
    <property type="entry name" value="Sigma70_r2"/>
    <property type="match status" value="1"/>
</dbReference>
<dbReference type="GO" id="GO:0016987">
    <property type="term" value="F:sigma factor activity"/>
    <property type="evidence" value="ECO:0007669"/>
    <property type="project" value="UniProtKB-KW"/>
</dbReference>
<evidence type="ECO:0000256" key="2">
    <source>
        <dbReference type="ARBA" id="ARBA00023015"/>
    </source>
</evidence>
<dbReference type="EMBL" id="SJPM01000001">
    <property type="protein sequence ID" value="TWU03140.1"/>
    <property type="molecule type" value="Genomic_DNA"/>
</dbReference>
<proteinExistence type="inferred from homology"/>
<evidence type="ECO:0000259" key="5">
    <source>
        <dbReference type="Pfam" id="PF04542"/>
    </source>
</evidence>
<dbReference type="NCBIfam" id="TIGR02989">
    <property type="entry name" value="Sig-70_gvs1"/>
    <property type="match status" value="1"/>
</dbReference>
<sequence length="175" mass="20775">MLPSKSERLVELLSQHHDSLYRYIFSLVGNAHDARDVLQETSFALYEKWDQFDSSRPFLPWAYKFAYIHVLKWRAARAKHCPTLDADVIELLAVERQQEESQLAARLDVLENCLSQLPDKDRELVQDRYFRGITPDELVDHRRTSRRTLFRELQRVRHLLMACIERKLQQDPEPA</sequence>
<dbReference type="InterPro" id="IPR014331">
    <property type="entry name" value="RNA_pol_sigma70_ECF_RHOBA"/>
</dbReference>
<accession>A0A5C6ATS7</accession>
<dbReference type="OrthoDB" id="6383365at2"/>
<organism evidence="6 7">
    <name type="scientific">Neorhodopirellula pilleata</name>
    <dbReference type="NCBI Taxonomy" id="2714738"/>
    <lineage>
        <taxon>Bacteria</taxon>
        <taxon>Pseudomonadati</taxon>
        <taxon>Planctomycetota</taxon>
        <taxon>Planctomycetia</taxon>
        <taxon>Pirellulales</taxon>
        <taxon>Pirellulaceae</taxon>
        <taxon>Neorhodopirellula</taxon>
    </lineage>
</organism>
<feature type="domain" description="RNA polymerase sigma-70 region 2" evidence="5">
    <location>
        <begin position="12"/>
        <end position="65"/>
    </location>
</feature>
<comment type="similarity">
    <text evidence="1">Belongs to the sigma-70 factor family. ECF subfamily.</text>
</comment>
<dbReference type="RefSeq" id="WP_146575722.1">
    <property type="nucleotide sequence ID" value="NZ_SJPM01000001.1"/>
</dbReference>
<dbReference type="SUPFAM" id="SSF88659">
    <property type="entry name" value="Sigma3 and sigma4 domains of RNA polymerase sigma factors"/>
    <property type="match status" value="1"/>
</dbReference>
<gene>
    <name evidence="6" type="primary">sigW_1</name>
    <name evidence="6" type="ORF">Pla100_00580</name>
</gene>